<keyword evidence="3" id="KW-1185">Reference proteome</keyword>
<evidence type="ECO:0000313" key="2">
    <source>
        <dbReference type="EMBL" id="ARN75712.1"/>
    </source>
</evidence>
<proteinExistence type="predicted"/>
<name>A0A1X9NH38_9GAMM</name>
<accession>A0A1X9NH38</accession>
<dbReference type="Proteomes" id="UP000193450">
    <property type="component" value="Chromosome"/>
</dbReference>
<dbReference type="Pfam" id="PF13577">
    <property type="entry name" value="SnoaL_4"/>
    <property type="match status" value="1"/>
</dbReference>
<dbReference type="RefSeq" id="WP_169714030.1">
    <property type="nucleotide sequence ID" value="NZ_CP019343.1"/>
</dbReference>
<dbReference type="KEGG" id="osg:BST96_17315"/>
<gene>
    <name evidence="2" type="ORF">BST96_17315</name>
</gene>
<evidence type="ECO:0000259" key="1">
    <source>
        <dbReference type="Pfam" id="PF13577"/>
    </source>
</evidence>
<dbReference type="EMBL" id="CP019343">
    <property type="protein sequence ID" value="ARN75712.1"/>
    <property type="molecule type" value="Genomic_DNA"/>
</dbReference>
<organism evidence="2 3">
    <name type="scientific">Oceanicoccus sagamiensis</name>
    <dbReference type="NCBI Taxonomy" id="716816"/>
    <lineage>
        <taxon>Bacteria</taxon>
        <taxon>Pseudomonadati</taxon>
        <taxon>Pseudomonadota</taxon>
        <taxon>Gammaproteobacteria</taxon>
        <taxon>Cellvibrionales</taxon>
        <taxon>Spongiibacteraceae</taxon>
        <taxon>Oceanicoccus</taxon>
    </lineage>
</organism>
<feature type="domain" description="SnoaL-like" evidence="1">
    <location>
        <begin position="5"/>
        <end position="124"/>
    </location>
</feature>
<dbReference type="AlphaFoldDB" id="A0A1X9NH38"/>
<dbReference type="Gene3D" id="3.10.450.50">
    <property type="match status" value="1"/>
</dbReference>
<evidence type="ECO:0000313" key="3">
    <source>
        <dbReference type="Proteomes" id="UP000193450"/>
    </source>
</evidence>
<reference evidence="2 3" key="1">
    <citation type="submission" date="2016-11" db="EMBL/GenBank/DDBJ databases">
        <title>Trade-off between light-utilization and light-protection in marine flavobacteria.</title>
        <authorList>
            <person name="Kumagai Y."/>
        </authorList>
    </citation>
    <scope>NUCLEOTIDE SEQUENCE [LARGE SCALE GENOMIC DNA]</scope>
    <source>
        <strain evidence="2 3">NBRC 107125</strain>
    </source>
</reference>
<sequence>MSSEHDRTALQDLMLRYAAGVDERDYDLYASCFAEQLEVVGFGEKSFNSKEAWLDYVWTALKGYGETQHMLGPQLATIEGDTAQTRNDVQAFHSLLDQEAQHFILWATYKTEMKKFGGAWKITRHELVVRGTQSQ</sequence>
<protein>
    <recommendedName>
        <fullName evidence="1">SnoaL-like domain-containing protein</fullName>
    </recommendedName>
</protein>
<dbReference type="SUPFAM" id="SSF54427">
    <property type="entry name" value="NTF2-like"/>
    <property type="match status" value="1"/>
</dbReference>
<dbReference type="InterPro" id="IPR032710">
    <property type="entry name" value="NTF2-like_dom_sf"/>
</dbReference>
<dbReference type="InterPro" id="IPR037401">
    <property type="entry name" value="SnoaL-like"/>
</dbReference>